<dbReference type="Proteomes" id="UP000198815">
    <property type="component" value="Unassembled WGS sequence"/>
</dbReference>
<gene>
    <name evidence="5" type="ORF">SAMN05443377_11041</name>
</gene>
<dbReference type="RefSeq" id="WP_218139244.1">
    <property type="nucleotide sequence ID" value="NZ_FOGZ01000010.1"/>
</dbReference>
<evidence type="ECO:0000313" key="6">
    <source>
        <dbReference type="Proteomes" id="UP000198815"/>
    </source>
</evidence>
<evidence type="ECO:0000313" key="5">
    <source>
        <dbReference type="EMBL" id="SER77795.1"/>
    </source>
</evidence>
<dbReference type="EMBL" id="FOGZ01000010">
    <property type="protein sequence ID" value="SER77795.1"/>
    <property type="molecule type" value="Genomic_DNA"/>
</dbReference>
<dbReference type="InterPro" id="IPR028098">
    <property type="entry name" value="Glyco_trans_4-like_N"/>
</dbReference>
<keyword evidence="2 5" id="KW-0808">Transferase</keyword>
<reference evidence="5 6" key="1">
    <citation type="submission" date="2016-10" db="EMBL/GenBank/DDBJ databases">
        <authorList>
            <person name="de Groot N.N."/>
        </authorList>
    </citation>
    <scope>NUCLEOTIDE SEQUENCE [LARGE SCALE GENOMIC DNA]</scope>
    <source>
        <strain evidence="5 6">DSM 16859</strain>
    </source>
</reference>
<dbReference type="Pfam" id="PF00534">
    <property type="entry name" value="Glycos_transf_1"/>
    <property type="match status" value="1"/>
</dbReference>
<evidence type="ECO:0000256" key="1">
    <source>
        <dbReference type="ARBA" id="ARBA00022676"/>
    </source>
</evidence>
<organism evidence="5 6">
    <name type="scientific">Propionibacterium cyclohexanicum</name>
    <dbReference type="NCBI Taxonomy" id="64702"/>
    <lineage>
        <taxon>Bacteria</taxon>
        <taxon>Bacillati</taxon>
        <taxon>Actinomycetota</taxon>
        <taxon>Actinomycetes</taxon>
        <taxon>Propionibacteriales</taxon>
        <taxon>Propionibacteriaceae</taxon>
        <taxon>Propionibacterium</taxon>
    </lineage>
</organism>
<dbReference type="SUPFAM" id="SSF53756">
    <property type="entry name" value="UDP-Glycosyltransferase/glycogen phosphorylase"/>
    <property type="match status" value="1"/>
</dbReference>
<dbReference type="Pfam" id="PF13439">
    <property type="entry name" value="Glyco_transf_4"/>
    <property type="match status" value="1"/>
</dbReference>
<dbReference type="PANTHER" id="PTHR12526:SF595">
    <property type="entry name" value="BLL5217 PROTEIN"/>
    <property type="match status" value="1"/>
</dbReference>
<keyword evidence="6" id="KW-1185">Reference proteome</keyword>
<dbReference type="CDD" id="cd03802">
    <property type="entry name" value="GT4_AviGT4-like"/>
    <property type="match status" value="1"/>
</dbReference>
<protein>
    <submittedName>
        <fullName evidence="5">Glycosyltransferase involved in cell wall bisynthesis</fullName>
    </submittedName>
</protein>
<accession>A0A1H9RZJ5</accession>
<dbReference type="Gene3D" id="3.40.50.2000">
    <property type="entry name" value="Glycogen Phosphorylase B"/>
    <property type="match status" value="2"/>
</dbReference>
<proteinExistence type="predicted"/>
<feature type="domain" description="Glycosyl transferase family 1" evidence="3">
    <location>
        <begin position="187"/>
        <end position="329"/>
    </location>
</feature>
<evidence type="ECO:0000259" key="4">
    <source>
        <dbReference type="Pfam" id="PF13439"/>
    </source>
</evidence>
<name>A0A1H9RZJ5_9ACTN</name>
<dbReference type="AlphaFoldDB" id="A0A1H9RZJ5"/>
<dbReference type="STRING" id="64702.SAMN05443377_11041"/>
<evidence type="ECO:0000256" key="2">
    <source>
        <dbReference type="ARBA" id="ARBA00022679"/>
    </source>
</evidence>
<feature type="domain" description="Glycosyltransferase subfamily 4-like N-terminal" evidence="4">
    <location>
        <begin position="37"/>
        <end position="148"/>
    </location>
</feature>
<dbReference type="GO" id="GO:0016757">
    <property type="term" value="F:glycosyltransferase activity"/>
    <property type="evidence" value="ECO:0007669"/>
    <property type="project" value="UniProtKB-KW"/>
</dbReference>
<keyword evidence="1" id="KW-0328">Glycosyltransferase</keyword>
<dbReference type="InterPro" id="IPR001296">
    <property type="entry name" value="Glyco_trans_1"/>
</dbReference>
<evidence type="ECO:0000259" key="3">
    <source>
        <dbReference type="Pfam" id="PF00534"/>
    </source>
</evidence>
<sequence length="376" mass="40453">MSLTMTPDAPAAARPQEDPLKIGMIAPPWFELPPKGYGGTEAVVAALVDQLVARGHEVTLIASGAPGTKAQHYVRVHDEPPSELLGSSVMPELVLAAEAGRALRELDLDVVHDNSAAGPLLAAGRHEPTVVTMHGPVSGDNGDYYRRLGTSIELVAISRAQMRQAPGLNWAGCVPNGIDVKSFPFRAHKEDWVLWIGRFCADKAPHLAIEAARRAGRPIVLAGKLSEPPEKEYFDQYVRPMLGPDVHYVGVADAALKRELYSKAACLVFPIQWEEPFGMVMAEALACGTPVVATPRGSVPEIVRDGTTGFIARGIDAFAQAINRVEEIDPAACRRDAEQRFDLPVMAAGYERVYRMLVAGRRTIATLPVTTTSAAA</sequence>
<dbReference type="PANTHER" id="PTHR12526">
    <property type="entry name" value="GLYCOSYLTRANSFERASE"/>
    <property type="match status" value="1"/>
</dbReference>